<dbReference type="Proteomes" id="UP000000689">
    <property type="component" value="Chromosome 3"/>
</dbReference>
<keyword evidence="4 10" id="KW-0479">Metal-binding</keyword>
<evidence type="ECO:0000313" key="12">
    <source>
        <dbReference type="EMBL" id="CCD23693.1"/>
    </source>
</evidence>
<dbReference type="HOGENOM" id="CLU_048602_1_2_1"/>
<evidence type="ECO:0000256" key="5">
    <source>
        <dbReference type="ARBA" id="ARBA00022792"/>
    </source>
</evidence>
<evidence type="ECO:0000256" key="4">
    <source>
        <dbReference type="ARBA" id="ARBA00022723"/>
    </source>
</evidence>
<keyword evidence="7 10" id="KW-0496">Mitochondrion</keyword>
<dbReference type="EC" id="4.4.1.17" evidence="10"/>
<dbReference type="AlphaFoldDB" id="G0W7D2"/>
<dbReference type="STRING" id="1071378.G0W7D2"/>
<dbReference type="PANTHER" id="PTHR12743">
    <property type="entry name" value="CYTOCHROME C1 HEME LYASE"/>
    <property type="match status" value="1"/>
</dbReference>
<evidence type="ECO:0000256" key="7">
    <source>
        <dbReference type="ARBA" id="ARBA00023128"/>
    </source>
</evidence>
<dbReference type="eggNOG" id="KOG3996">
    <property type="taxonomic scope" value="Eukaryota"/>
</dbReference>
<name>G0W7D2_NAUDC</name>
<dbReference type="GeneID" id="11496668"/>
<keyword evidence="9 10" id="KW-0456">Lyase</keyword>
<evidence type="ECO:0000256" key="6">
    <source>
        <dbReference type="ARBA" id="ARBA00023004"/>
    </source>
</evidence>
<evidence type="ECO:0000313" key="13">
    <source>
        <dbReference type="Proteomes" id="UP000000689"/>
    </source>
</evidence>
<dbReference type="Pfam" id="PF01265">
    <property type="entry name" value="Cyto_heme_lyase"/>
    <property type="match status" value="2"/>
</dbReference>
<evidence type="ECO:0000256" key="11">
    <source>
        <dbReference type="SAM" id="MobiDB-lite"/>
    </source>
</evidence>
<comment type="similarity">
    <text evidence="2 10">Belongs to the cytochrome c-type heme lyase family.</text>
</comment>
<sequence>MSSNNNEQPKCPVDEKTRELWLQQHQQQQPQKNTLAKVSTTLECSPDNLKQDLQNPPVVGSTSTTPSSSTITDERTVSSIPRTGTDSNWIYPSEKQFFEAMKRKNWNPNETDMKTVVPLHNSINERVWNYINQWEHSTPCNDIKLTNFKGDSKKLTPRAWFRSTILHYSKPFDRHDWQIDRCGKKIDYVIDFYCDEIETRDKKMKRYLIFIWMYDLN</sequence>
<dbReference type="RefSeq" id="XP_003668936.1">
    <property type="nucleotide sequence ID" value="XM_003668888.1"/>
</dbReference>
<protein>
    <recommendedName>
        <fullName evidence="10">Holocytochrome c-type synthase</fullName>
        <ecNumber evidence="10">4.4.1.17</ecNumber>
    </recommendedName>
</protein>
<keyword evidence="5 10" id="KW-0999">Mitochondrion inner membrane</keyword>
<dbReference type="KEGG" id="ndi:NDAI_0C00320"/>
<evidence type="ECO:0000256" key="3">
    <source>
        <dbReference type="ARBA" id="ARBA00022617"/>
    </source>
</evidence>
<evidence type="ECO:0000256" key="2">
    <source>
        <dbReference type="ARBA" id="ARBA00007255"/>
    </source>
</evidence>
<comment type="catalytic activity">
    <reaction evidence="10">
        <text>holo-[cytochrome c] = apo-[cytochrome c] + heme b</text>
        <dbReference type="Rhea" id="RHEA:22648"/>
        <dbReference type="Rhea" id="RHEA-COMP:10725"/>
        <dbReference type="Rhea" id="RHEA-COMP:10726"/>
        <dbReference type="ChEBI" id="CHEBI:29950"/>
        <dbReference type="ChEBI" id="CHEBI:60344"/>
        <dbReference type="ChEBI" id="CHEBI:83739"/>
        <dbReference type="EC" id="4.4.1.17"/>
    </reaction>
</comment>
<accession>G0W7D2</accession>
<dbReference type="PROSITE" id="PS00822">
    <property type="entry name" value="CYTO_HEME_LYASE_2"/>
    <property type="match status" value="1"/>
</dbReference>
<evidence type="ECO:0000256" key="1">
    <source>
        <dbReference type="ARBA" id="ARBA00004273"/>
    </source>
</evidence>
<keyword evidence="8 10" id="KW-0472">Membrane</keyword>
<reference evidence="12 13" key="1">
    <citation type="journal article" date="2011" name="Proc. Natl. Acad. Sci. U.S.A.">
        <title>Evolutionary erosion of yeast sex chromosomes by mating-type switching accidents.</title>
        <authorList>
            <person name="Gordon J.L."/>
            <person name="Armisen D."/>
            <person name="Proux-Wera E."/>
            <person name="Oheigeartaigh S.S."/>
            <person name="Byrne K.P."/>
            <person name="Wolfe K.H."/>
        </authorList>
    </citation>
    <scope>NUCLEOTIDE SEQUENCE [LARGE SCALE GENOMIC DNA]</scope>
    <source>
        <strain evidence="13">ATCC 10597 / BCRC 20456 / CBS 421 / NBRC 0211 / NRRL Y-12639</strain>
    </source>
</reference>
<gene>
    <name evidence="12" type="primary">NDAI0C00320</name>
    <name evidence="12" type="ordered locus">NDAI_0C00320</name>
</gene>
<dbReference type="GO" id="GO:0005758">
    <property type="term" value="C:mitochondrial intermembrane space"/>
    <property type="evidence" value="ECO:0007669"/>
    <property type="project" value="EnsemblFungi"/>
</dbReference>
<dbReference type="EMBL" id="HE580269">
    <property type="protein sequence ID" value="CCD23693.1"/>
    <property type="molecule type" value="Genomic_DNA"/>
</dbReference>
<dbReference type="GO" id="GO:0046872">
    <property type="term" value="F:metal ion binding"/>
    <property type="evidence" value="ECO:0007669"/>
    <property type="project" value="UniProtKB-KW"/>
</dbReference>
<dbReference type="InterPro" id="IPR000511">
    <property type="entry name" value="Holocyt_c/c1_synthase"/>
</dbReference>
<keyword evidence="13" id="KW-1185">Reference proteome</keyword>
<dbReference type="PANTHER" id="PTHR12743:SF0">
    <property type="entry name" value="HOLOCYTOCHROME C-TYPE SYNTHASE"/>
    <property type="match status" value="1"/>
</dbReference>
<evidence type="ECO:0000256" key="8">
    <source>
        <dbReference type="ARBA" id="ARBA00023136"/>
    </source>
</evidence>
<evidence type="ECO:0000256" key="9">
    <source>
        <dbReference type="ARBA" id="ARBA00023239"/>
    </source>
</evidence>
<proteinExistence type="inferred from homology"/>
<comment type="subcellular location">
    <subcellularLocation>
        <location evidence="1 10">Mitochondrion inner membrane</location>
    </subcellularLocation>
</comment>
<keyword evidence="6 10" id="KW-0408">Iron</keyword>
<dbReference type="GO" id="GO:0004408">
    <property type="term" value="F:holocytochrome-c synthase activity"/>
    <property type="evidence" value="ECO:0007669"/>
    <property type="project" value="UniProtKB-EC"/>
</dbReference>
<dbReference type="GO" id="GO:0005743">
    <property type="term" value="C:mitochondrial inner membrane"/>
    <property type="evidence" value="ECO:0007669"/>
    <property type="project" value="UniProtKB-SubCell"/>
</dbReference>
<dbReference type="OrthoDB" id="4243at2759"/>
<feature type="compositionally biased region" description="Polar residues" evidence="11">
    <location>
        <begin position="32"/>
        <end position="43"/>
    </location>
</feature>
<organism evidence="12 13">
    <name type="scientific">Naumovozyma dairenensis (strain ATCC 10597 / BCRC 20456 / CBS 421 / NBRC 0211 / NRRL Y-12639)</name>
    <name type="common">Saccharomyces dairenensis</name>
    <dbReference type="NCBI Taxonomy" id="1071378"/>
    <lineage>
        <taxon>Eukaryota</taxon>
        <taxon>Fungi</taxon>
        <taxon>Dikarya</taxon>
        <taxon>Ascomycota</taxon>
        <taxon>Saccharomycotina</taxon>
        <taxon>Saccharomycetes</taxon>
        <taxon>Saccharomycetales</taxon>
        <taxon>Saccharomycetaceae</taxon>
        <taxon>Naumovozyma</taxon>
    </lineage>
</organism>
<feature type="region of interest" description="Disordered" evidence="11">
    <location>
        <begin position="1"/>
        <end position="85"/>
    </location>
</feature>
<feature type="compositionally biased region" description="Low complexity" evidence="11">
    <location>
        <begin position="61"/>
        <end position="71"/>
    </location>
</feature>
<dbReference type="PROSITE" id="PS00821">
    <property type="entry name" value="CYTO_HEME_LYASE_1"/>
    <property type="match status" value="1"/>
</dbReference>
<evidence type="ECO:0000256" key="10">
    <source>
        <dbReference type="RuleBase" id="RU363130"/>
    </source>
</evidence>
<comment type="function">
    <text evidence="10">Lyase that catalyzes the covalent linking of the heme group to the cytochrome C apoprotein to produce the mature functional cytochrome.</text>
</comment>
<keyword evidence="3 10" id="KW-0349">Heme</keyword>